<keyword evidence="2" id="KW-1185">Reference proteome</keyword>
<protein>
    <submittedName>
        <fullName evidence="1">Uncharacterized protein</fullName>
    </submittedName>
</protein>
<dbReference type="Proteomes" id="UP000324222">
    <property type="component" value="Unassembled WGS sequence"/>
</dbReference>
<evidence type="ECO:0000313" key="1">
    <source>
        <dbReference type="EMBL" id="MPC18371.1"/>
    </source>
</evidence>
<comment type="caution">
    <text evidence="1">The sequence shown here is derived from an EMBL/GenBank/DDBJ whole genome shotgun (WGS) entry which is preliminary data.</text>
</comment>
<evidence type="ECO:0000313" key="2">
    <source>
        <dbReference type="Proteomes" id="UP000324222"/>
    </source>
</evidence>
<organism evidence="1 2">
    <name type="scientific">Portunus trituberculatus</name>
    <name type="common">Swimming crab</name>
    <name type="synonym">Neptunus trituberculatus</name>
    <dbReference type="NCBI Taxonomy" id="210409"/>
    <lineage>
        <taxon>Eukaryota</taxon>
        <taxon>Metazoa</taxon>
        <taxon>Ecdysozoa</taxon>
        <taxon>Arthropoda</taxon>
        <taxon>Crustacea</taxon>
        <taxon>Multicrustacea</taxon>
        <taxon>Malacostraca</taxon>
        <taxon>Eumalacostraca</taxon>
        <taxon>Eucarida</taxon>
        <taxon>Decapoda</taxon>
        <taxon>Pleocyemata</taxon>
        <taxon>Brachyura</taxon>
        <taxon>Eubrachyura</taxon>
        <taxon>Portunoidea</taxon>
        <taxon>Portunidae</taxon>
        <taxon>Portuninae</taxon>
        <taxon>Portunus</taxon>
    </lineage>
</organism>
<gene>
    <name evidence="1" type="ORF">E2C01_011250</name>
</gene>
<accession>A0A5B7DAL2</accession>
<dbReference type="EMBL" id="VSRR010000673">
    <property type="protein sequence ID" value="MPC18371.1"/>
    <property type="molecule type" value="Genomic_DNA"/>
</dbReference>
<sequence>MSPANFSSNVSQEKKRIPVILHLSASSHPEALVRDTGRGYCSGPGGEHGCFFLHPRLISFLTL</sequence>
<name>A0A5B7DAL2_PORTR</name>
<dbReference type="AlphaFoldDB" id="A0A5B7DAL2"/>
<proteinExistence type="predicted"/>
<reference evidence="1 2" key="1">
    <citation type="submission" date="2019-05" db="EMBL/GenBank/DDBJ databases">
        <title>Another draft genome of Portunus trituberculatus and its Hox gene families provides insights of decapod evolution.</title>
        <authorList>
            <person name="Jeong J.-H."/>
            <person name="Song I."/>
            <person name="Kim S."/>
            <person name="Choi T."/>
            <person name="Kim D."/>
            <person name="Ryu S."/>
            <person name="Kim W."/>
        </authorList>
    </citation>
    <scope>NUCLEOTIDE SEQUENCE [LARGE SCALE GENOMIC DNA]</scope>
    <source>
        <tissue evidence="1">Muscle</tissue>
    </source>
</reference>